<dbReference type="Pfam" id="PF20142">
    <property type="entry name" value="Scaffold"/>
    <property type="match status" value="1"/>
</dbReference>
<name>A0ABU4AEK9_9HYPH</name>
<keyword evidence="5" id="KW-0573">Peptidoglycan synthesis</keyword>
<dbReference type="EMBL" id="JAWLIP010000001">
    <property type="protein sequence ID" value="MDV6224686.1"/>
    <property type="molecule type" value="Genomic_DNA"/>
</dbReference>
<keyword evidence="6" id="KW-0961">Cell wall biogenesis/degradation</keyword>
<protein>
    <submittedName>
        <fullName evidence="11">L,D-transpeptidase family protein</fullName>
    </submittedName>
</protein>
<evidence type="ECO:0000256" key="2">
    <source>
        <dbReference type="ARBA" id="ARBA00005992"/>
    </source>
</evidence>
<dbReference type="RefSeq" id="WP_317560081.1">
    <property type="nucleotide sequence ID" value="NZ_JAWLIP010000001.1"/>
</dbReference>
<dbReference type="PANTHER" id="PTHR41533">
    <property type="entry name" value="L,D-TRANSPEPTIDASE HI_1667-RELATED"/>
    <property type="match status" value="1"/>
</dbReference>
<comment type="pathway">
    <text evidence="1">Cell wall biogenesis; peptidoglycan biosynthesis.</text>
</comment>
<evidence type="ECO:0000256" key="4">
    <source>
        <dbReference type="ARBA" id="ARBA00022960"/>
    </source>
</evidence>
<keyword evidence="3" id="KW-0808">Transferase</keyword>
<gene>
    <name evidence="11" type="ORF">R2G56_00145</name>
</gene>
<evidence type="ECO:0000256" key="6">
    <source>
        <dbReference type="ARBA" id="ARBA00023316"/>
    </source>
</evidence>
<dbReference type="Proteomes" id="UP001185659">
    <property type="component" value="Unassembled WGS sequence"/>
</dbReference>
<dbReference type="Gene3D" id="1.10.101.10">
    <property type="entry name" value="PGBD-like superfamily/PGBD"/>
    <property type="match status" value="1"/>
</dbReference>
<evidence type="ECO:0000256" key="1">
    <source>
        <dbReference type="ARBA" id="ARBA00004752"/>
    </source>
</evidence>
<proteinExistence type="inferred from homology"/>
<evidence type="ECO:0000259" key="9">
    <source>
        <dbReference type="Pfam" id="PF03734"/>
    </source>
</evidence>
<evidence type="ECO:0000259" key="10">
    <source>
        <dbReference type="Pfam" id="PF20142"/>
    </source>
</evidence>
<feature type="signal peptide" evidence="8">
    <location>
        <begin position="1"/>
        <end position="28"/>
    </location>
</feature>
<sequence>MILKSTRKTWLACAALAVFAGHAGAAHAQGDNLFDMLFGGNNRSSAARSAPPPKPVEPAPQRRVPAKAPKISAPSYYKYKPESLAHVEFSEITLPEAEGAFQPTLEGVSFREALPMLEGMELYAEKDIAKALVDFYSNRPDFIWVSGYQPNDRARQVLRVLSQASSYGLSDSDYTVGVPGSDFSYDDIAARQKELIRFEMMLSARALRYARDAHAGRINPNKLSGYHDFAKKPMNLEQSLGFMANMADADIYLERQHPQNDTYRKLRAELEMLRGAAEREIIVDPKTFVRPGGTNPELAKLLKLIERDADAAFLETHGAALKEHAGSEVYVQALVPVVKAAQEERGLKPDGVIGPRTVAAIAGVSKAARIDKVLYTLERLRWHPSELGETRVVINAASFNVDFFDKGEPRISMRTVVGRSANQTNFFHDELETVEFNPYWGVPRSIIVNEMLPKLWRDPSYLDRNGYEVINGQGRKVSSSAVDWGQYGRNVPFSVRQKPGRRNALGELKILFPNRHAIYMHDTPSKSLFQRDTRAFSHGCVRLADPRAMAAALLDVSVDDVARAIESGDRSRPTRRKIERKIPVYVGYFTAWPQTDGVIAYHGDVYGRDERLGIAIEKVTDTRSPNS</sequence>
<evidence type="ECO:0000256" key="7">
    <source>
        <dbReference type="SAM" id="MobiDB-lite"/>
    </source>
</evidence>
<feature type="domain" description="L,D-transpeptidase scaffold" evidence="10">
    <location>
        <begin position="131"/>
        <end position="270"/>
    </location>
</feature>
<feature type="chain" id="PRO_5046629511" evidence="8">
    <location>
        <begin position="29"/>
        <end position="627"/>
    </location>
</feature>
<evidence type="ECO:0000256" key="3">
    <source>
        <dbReference type="ARBA" id="ARBA00022679"/>
    </source>
</evidence>
<keyword evidence="4" id="KW-0133">Cell shape</keyword>
<evidence type="ECO:0000256" key="5">
    <source>
        <dbReference type="ARBA" id="ARBA00022984"/>
    </source>
</evidence>
<evidence type="ECO:0000313" key="11">
    <source>
        <dbReference type="EMBL" id="MDV6224686.1"/>
    </source>
</evidence>
<feature type="region of interest" description="Disordered" evidence="7">
    <location>
        <begin position="44"/>
        <end position="66"/>
    </location>
</feature>
<dbReference type="CDD" id="cd16913">
    <property type="entry name" value="YkuD_like"/>
    <property type="match status" value="1"/>
</dbReference>
<dbReference type="InterPro" id="IPR045380">
    <property type="entry name" value="LD_TPept_scaffold_dom"/>
</dbReference>
<organism evidence="11 12">
    <name type="scientific">Nitratireductor aquimarinus</name>
    <dbReference type="NCBI Taxonomy" id="889300"/>
    <lineage>
        <taxon>Bacteria</taxon>
        <taxon>Pseudomonadati</taxon>
        <taxon>Pseudomonadota</taxon>
        <taxon>Alphaproteobacteria</taxon>
        <taxon>Hyphomicrobiales</taxon>
        <taxon>Phyllobacteriaceae</taxon>
        <taxon>Nitratireductor</taxon>
    </lineage>
</organism>
<evidence type="ECO:0000313" key="12">
    <source>
        <dbReference type="Proteomes" id="UP001185659"/>
    </source>
</evidence>
<feature type="domain" description="L,D-TPase catalytic" evidence="9">
    <location>
        <begin position="390"/>
        <end position="554"/>
    </location>
</feature>
<comment type="caution">
    <text evidence="11">The sequence shown here is derived from an EMBL/GenBank/DDBJ whole genome shotgun (WGS) entry which is preliminary data.</text>
</comment>
<reference evidence="11 12" key="1">
    <citation type="submission" date="2023-10" db="EMBL/GenBank/DDBJ databases">
        <authorList>
            <person name="Venkata Ramana C."/>
            <person name="Sasikala C."/>
            <person name="Dhurka M."/>
        </authorList>
    </citation>
    <scope>NUCLEOTIDE SEQUENCE [LARGE SCALE GENOMIC DNA]</scope>
    <source>
        <strain evidence="11 12">KCTC 32151</strain>
    </source>
</reference>
<dbReference type="PANTHER" id="PTHR41533:SF2">
    <property type="entry name" value="BLR7131 PROTEIN"/>
    <property type="match status" value="1"/>
</dbReference>
<evidence type="ECO:0000256" key="8">
    <source>
        <dbReference type="SAM" id="SignalP"/>
    </source>
</evidence>
<dbReference type="SUPFAM" id="SSF141523">
    <property type="entry name" value="L,D-transpeptidase catalytic domain-like"/>
    <property type="match status" value="1"/>
</dbReference>
<dbReference type="InterPro" id="IPR052905">
    <property type="entry name" value="LD-transpeptidase_YkuD-like"/>
</dbReference>
<dbReference type="InterPro" id="IPR005490">
    <property type="entry name" value="LD_TPept_cat_dom"/>
</dbReference>
<keyword evidence="8" id="KW-0732">Signal</keyword>
<dbReference type="Gene3D" id="2.40.440.10">
    <property type="entry name" value="L,D-transpeptidase catalytic domain-like"/>
    <property type="match status" value="1"/>
</dbReference>
<dbReference type="Pfam" id="PF03734">
    <property type="entry name" value="YkuD"/>
    <property type="match status" value="1"/>
</dbReference>
<dbReference type="InterPro" id="IPR036366">
    <property type="entry name" value="PGBDSf"/>
</dbReference>
<dbReference type="InterPro" id="IPR038063">
    <property type="entry name" value="Transpep_catalytic_dom"/>
</dbReference>
<keyword evidence="12" id="KW-1185">Reference proteome</keyword>
<accession>A0ABU4AEK9</accession>
<comment type="similarity">
    <text evidence="2">Belongs to the YkuD family.</text>
</comment>